<keyword evidence="3 5" id="KW-0808">Transferase</keyword>
<dbReference type="GO" id="GO:0032259">
    <property type="term" value="P:methylation"/>
    <property type="evidence" value="ECO:0007669"/>
    <property type="project" value="UniProtKB-KW"/>
</dbReference>
<dbReference type="AlphaFoldDB" id="A0A402CEH6"/>
<evidence type="ECO:0000259" key="4">
    <source>
        <dbReference type="Pfam" id="PF08241"/>
    </source>
</evidence>
<feature type="domain" description="Methyltransferase type 11" evidence="4">
    <location>
        <begin position="42"/>
        <end position="131"/>
    </location>
</feature>
<dbReference type="PANTHER" id="PTHR44942:SF4">
    <property type="entry name" value="METHYLTRANSFERASE TYPE 11 DOMAIN-CONTAINING PROTEIN"/>
    <property type="match status" value="1"/>
</dbReference>
<evidence type="ECO:0000313" key="6">
    <source>
        <dbReference type="Proteomes" id="UP000287519"/>
    </source>
</evidence>
<dbReference type="Pfam" id="PF08241">
    <property type="entry name" value="Methyltransf_11"/>
    <property type="match status" value="1"/>
</dbReference>
<accession>A0A402CEH6</accession>
<dbReference type="RefSeq" id="WP_124394019.1">
    <property type="nucleotide sequence ID" value="NZ_BHYM01000049.1"/>
</dbReference>
<dbReference type="InterPro" id="IPR051052">
    <property type="entry name" value="Diverse_substrate_MTase"/>
</dbReference>
<name>A0A402CEH6_RHOWR</name>
<evidence type="ECO:0000256" key="2">
    <source>
        <dbReference type="ARBA" id="ARBA00022603"/>
    </source>
</evidence>
<reference evidence="5 6" key="1">
    <citation type="submission" date="2018-11" db="EMBL/GenBank/DDBJ databases">
        <title>Microbial catabolism of amino acid.</title>
        <authorList>
            <person name="Hibi M."/>
            <person name="Ogawa J."/>
        </authorList>
    </citation>
    <scope>NUCLEOTIDE SEQUENCE [LARGE SCALE GENOMIC DNA]</scope>
    <source>
        <strain evidence="5 6">C31-06</strain>
    </source>
</reference>
<keyword evidence="6" id="KW-1185">Reference proteome</keyword>
<comment type="caution">
    <text evidence="5">The sequence shown here is derived from an EMBL/GenBank/DDBJ whole genome shotgun (WGS) entry which is preliminary data.</text>
</comment>
<dbReference type="InterPro" id="IPR013216">
    <property type="entry name" value="Methyltransf_11"/>
</dbReference>
<comment type="similarity">
    <text evidence="1">Belongs to the methyltransferase superfamily.</text>
</comment>
<dbReference type="Proteomes" id="UP000287519">
    <property type="component" value="Unassembled WGS sequence"/>
</dbReference>
<organism evidence="5 6">
    <name type="scientific">Rhodococcus wratislaviensis</name>
    <name type="common">Tsukamurella wratislaviensis</name>
    <dbReference type="NCBI Taxonomy" id="44752"/>
    <lineage>
        <taxon>Bacteria</taxon>
        <taxon>Bacillati</taxon>
        <taxon>Actinomycetota</taxon>
        <taxon>Actinomycetes</taxon>
        <taxon>Mycobacteriales</taxon>
        <taxon>Nocardiaceae</taxon>
        <taxon>Rhodococcus</taxon>
    </lineage>
</organism>
<dbReference type="PANTHER" id="PTHR44942">
    <property type="entry name" value="METHYLTRANSF_11 DOMAIN-CONTAINING PROTEIN"/>
    <property type="match status" value="1"/>
</dbReference>
<proteinExistence type="inferred from homology"/>
<dbReference type="InterPro" id="IPR029063">
    <property type="entry name" value="SAM-dependent_MTases_sf"/>
</dbReference>
<dbReference type="Gene3D" id="3.40.50.150">
    <property type="entry name" value="Vaccinia Virus protein VP39"/>
    <property type="match status" value="1"/>
</dbReference>
<dbReference type="CDD" id="cd02440">
    <property type="entry name" value="AdoMet_MTases"/>
    <property type="match status" value="1"/>
</dbReference>
<keyword evidence="2 5" id="KW-0489">Methyltransferase</keyword>
<evidence type="ECO:0000313" key="5">
    <source>
        <dbReference type="EMBL" id="GCE42013.1"/>
    </source>
</evidence>
<protein>
    <submittedName>
        <fullName evidence="5">Methyltransferase</fullName>
    </submittedName>
</protein>
<evidence type="ECO:0000256" key="3">
    <source>
        <dbReference type="ARBA" id="ARBA00022679"/>
    </source>
</evidence>
<evidence type="ECO:0000256" key="1">
    <source>
        <dbReference type="ARBA" id="ARBA00008361"/>
    </source>
</evidence>
<dbReference type="OrthoDB" id="9797252at2"/>
<sequence>MVDPMHFEAHAAIYGEARPPYPPALWDSLRGLGVLEPGLRALDIGAGTGQATGPLIAAGLNVTAVEPGRRLATHLRHAHPEAAVIVERVEDAELPEKAFDIAIAATSIHWIDLDIALPKIHRTLTNNGGFLVWRNVFGDPDARTPFREHVARIVQDRRTPPRPGSDPEDVSALTAEFTRSGLFAVDVVRTFRWNIELNDRQVFRLFSTFSDWTAEEADRAAAAVRELGNTVVEHYMTWLVALTPANIPCADWR</sequence>
<dbReference type="GO" id="GO:0008757">
    <property type="term" value="F:S-adenosylmethionine-dependent methyltransferase activity"/>
    <property type="evidence" value="ECO:0007669"/>
    <property type="project" value="InterPro"/>
</dbReference>
<dbReference type="SUPFAM" id="SSF53335">
    <property type="entry name" value="S-adenosyl-L-methionine-dependent methyltransferases"/>
    <property type="match status" value="1"/>
</dbReference>
<gene>
    <name evidence="5" type="ORF">Rhow_005672</name>
</gene>
<dbReference type="EMBL" id="BHYM01000049">
    <property type="protein sequence ID" value="GCE42013.1"/>
    <property type="molecule type" value="Genomic_DNA"/>
</dbReference>